<accession>A0A2U2PBF3</accession>
<gene>
    <name evidence="2" type="ORF">DDR33_20940</name>
</gene>
<keyword evidence="3" id="KW-1185">Reference proteome</keyword>
<evidence type="ECO:0000313" key="3">
    <source>
        <dbReference type="Proteomes" id="UP000245647"/>
    </source>
</evidence>
<organism evidence="2 3">
    <name type="scientific">Pararcticibacter amylolyticus</name>
    <dbReference type="NCBI Taxonomy" id="2173175"/>
    <lineage>
        <taxon>Bacteria</taxon>
        <taxon>Pseudomonadati</taxon>
        <taxon>Bacteroidota</taxon>
        <taxon>Sphingobacteriia</taxon>
        <taxon>Sphingobacteriales</taxon>
        <taxon>Sphingobacteriaceae</taxon>
        <taxon>Pararcticibacter</taxon>
    </lineage>
</organism>
<dbReference type="OrthoDB" id="797558at2"/>
<sequence length="295" mass="32052">MKVNLSMFSFVTLCLFSCGKSGSPEPESSDLYPINFSVTGFDQVVVEEKNAVFSPSDSESPGNYIRYLHYYIYDSGGNLVKNINQGAESDDFGNISDKVKAGTYTVVFIGSKNDDPVGSTAYLNTVRVISSAVDDDLYFKKISITVGKDDVDEEVKLDRVTSCLELKLLEVLPAEVARVDFTVVNDYSNFQISSASVVTSGTKCEKKVSKTLTNESERTNVTVNVSVLNDAGPLTVSIGCFNEKGVSVKALGIQNVQCVRNRKTILSGKLFTNPSGSFKVGVNGEWDPVPIEISF</sequence>
<dbReference type="AlphaFoldDB" id="A0A2U2PBF3"/>
<protein>
    <submittedName>
        <fullName evidence="2">Uncharacterized protein</fullName>
    </submittedName>
</protein>
<evidence type="ECO:0000313" key="2">
    <source>
        <dbReference type="EMBL" id="PWG78690.1"/>
    </source>
</evidence>
<dbReference type="InterPro" id="IPR014941">
    <property type="entry name" value="FimB/Mfa2/Mfa3"/>
</dbReference>
<name>A0A2U2PBF3_9SPHI</name>
<dbReference type="RefSeq" id="WP_109417752.1">
    <property type="nucleotide sequence ID" value="NZ_QEAS01000021.1"/>
</dbReference>
<comment type="similarity">
    <text evidence="1">Belongs to the bacteroidetes fimbrillin superfamily. FimB/Mfa2 family.</text>
</comment>
<dbReference type="Pfam" id="PF08842">
    <property type="entry name" value="Mfa2"/>
    <property type="match status" value="1"/>
</dbReference>
<dbReference type="EMBL" id="QEAS01000021">
    <property type="protein sequence ID" value="PWG78690.1"/>
    <property type="molecule type" value="Genomic_DNA"/>
</dbReference>
<proteinExistence type="inferred from homology"/>
<evidence type="ECO:0000256" key="1">
    <source>
        <dbReference type="ARBA" id="ARBA00007248"/>
    </source>
</evidence>
<reference evidence="2 3" key="1">
    <citation type="submission" date="2018-04" db="EMBL/GenBank/DDBJ databases">
        <title>Pedobacter chongqingensis sp. nov., isolated from a rottenly hemp rope.</title>
        <authorList>
            <person name="Cai Y."/>
        </authorList>
    </citation>
    <scope>NUCLEOTIDE SEQUENCE [LARGE SCALE GENOMIC DNA]</scope>
    <source>
        <strain evidence="2 3">FJ4-8</strain>
    </source>
</reference>
<dbReference type="Proteomes" id="UP000245647">
    <property type="component" value="Unassembled WGS sequence"/>
</dbReference>
<comment type="caution">
    <text evidence="2">The sequence shown here is derived from an EMBL/GenBank/DDBJ whole genome shotgun (WGS) entry which is preliminary data.</text>
</comment>